<evidence type="ECO:0000313" key="2">
    <source>
        <dbReference type="EMBL" id="KAJ8956716.1"/>
    </source>
</evidence>
<dbReference type="Proteomes" id="UP001162162">
    <property type="component" value="Unassembled WGS sequence"/>
</dbReference>
<evidence type="ECO:0000313" key="3">
    <source>
        <dbReference type="Proteomes" id="UP001162162"/>
    </source>
</evidence>
<keyword evidence="1" id="KW-0472">Membrane</keyword>
<keyword evidence="1" id="KW-1133">Transmembrane helix</keyword>
<dbReference type="EMBL" id="JAPWTK010000028">
    <property type="protein sequence ID" value="KAJ8956716.1"/>
    <property type="molecule type" value="Genomic_DNA"/>
</dbReference>
<accession>A0AAV8Z0Y3</accession>
<keyword evidence="1" id="KW-0812">Transmembrane</keyword>
<keyword evidence="3" id="KW-1185">Reference proteome</keyword>
<sequence>MGEDGKKQEAGRSQAMALMRFFSVESADGNEVQDAEMLPLDDLWCKEFALKVVQLPNGISYVIITGVIILSSMLGCAMRDVLIRIFNILGMILYFSAATVIFYECLARKLDEEVDAELTYQRKWLFTTSVTAYFNAVVYAVDVFFSVKKAINHHFACKYVKMFNMNSFQ</sequence>
<organism evidence="2 3">
    <name type="scientific">Aromia moschata</name>
    <dbReference type="NCBI Taxonomy" id="1265417"/>
    <lineage>
        <taxon>Eukaryota</taxon>
        <taxon>Metazoa</taxon>
        <taxon>Ecdysozoa</taxon>
        <taxon>Arthropoda</taxon>
        <taxon>Hexapoda</taxon>
        <taxon>Insecta</taxon>
        <taxon>Pterygota</taxon>
        <taxon>Neoptera</taxon>
        <taxon>Endopterygota</taxon>
        <taxon>Coleoptera</taxon>
        <taxon>Polyphaga</taxon>
        <taxon>Cucujiformia</taxon>
        <taxon>Chrysomeloidea</taxon>
        <taxon>Cerambycidae</taxon>
        <taxon>Cerambycinae</taxon>
        <taxon>Callichromatini</taxon>
        <taxon>Aromia</taxon>
    </lineage>
</organism>
<feature type="transmembrane region" description="Helical" evidence="1">
    <location>
        <begin position="58"/>
        <end position="78"/>
    </location>
</feature>
<name>A0AAV8Z0Y3_9CUCU</name>
<dbReference type="AlphaFoldDB" id="A0AAV8Z0Y3"/>
<feature type="transmembrane region" description="Helical" evidence="1">
    <location>
        <begin position="85"/>
        <end position="104"/>
    </location>
</feature>
<comment type="caution">
    <text evidence="2">The sequence shown here is derived from an EMBL/GenBank/DDBJ whole genome shotgun (WGS) entry which is preliminary data.</text>
</comment>
<evidence type="ECO:0000256" key="1">
    <source>
        <dbReference type="SAM" id="Phobius"/>
    </source>
</evidence>
<protein>
    <submittedName>
        <fullName evidence="2">Uncharacterized protein</fullName>
    </submittedName>
</protein>
<feature type="transmembrane region" description="Helical" evidence="1">
    <location>
        <begin position="124"/>
        <end position="145"/>
    </location>
</feature>
<reference evidence="2" key="1">
    <citation type="journal article" date="2023" name="Insect Mol. Biol.">
        <title>Genome sequencing provides insights into the evolution of gene families encoding plant cell wall-degrading enzymes in longhorned beetles.</title>
        <authorList>
            <person name="Shin N.R."/>
            <person name="Okamura Y."/>
            <person name="Kirsch R."/>
            <person name="Pauchet Y."/>
        </authorList>
    </citation>
    <scope>NUCLEOTIDE SEQUENCE</scope>
    <source>
        <strain evidence="2">AMC_N1</strain>
    </source>
</reference>
<proteinExistence type="predicted"/>
<gene>
    <name evidence="2" type="ORF">NQ318_014071</name>
</gene>